<proteinExistence type="predicted"/>
<comment type="caution">
    <text evidence="1">The sequence shown here is derived from an EMBL/GenBank/DDBJ whole genome shotgun (WGS) entry which is preliminary data.</text>
</comment>
<accession>A0AAX6F7S6</accession>
<protein>
    <submittedName>
        <fullName evidence="1">Hemoglobin-2-like</fullName>
    </submittedName>
</protein>
<sequence length="36" mass="4312">MECHEEGCCCTRTQVLPQVRYYYLPHTYIQSVFILS</sequence>
<gene>
    <name evidence="1" type="ORF">M6B38_152460</name>
    <name evidence="2" type="ORF">M6B38_270980</name>
</gene>
<evidence type="ECO:0000313" key="2">
    <source>
        <dbReference type="EMBL" id="KAJ6849186.1"/>
    </source>
</evidence>
<reference evidence="1" key="2">
    <citation type="submission" date="2023-04" db="EMBL/GenBank/DDBJ databases">
        <authorList>
            <person name="Bruccoleri R.E."/>
            <person name="Oakeley E.J."/>
            <person name="Faust A.-M."/>
            <person name="Dessus-Babus S."/>
            <person name="Altorfer M."/>
            <person name="Burckhardt D."/>
            <person name="Oertli M."/>
            <person name="Naumann U."/>
            <person name="Petersen F."/>
            <person name="Wong J."/>
        </authorList>
    </citation>
    <scope>NUCLEOTIDE SEQUENCE</scope>
    <source>
        <strain evidence="1">GSM-AAB239-AS_SAM_17_03QT</strain>
        <tissue evidence="1">Leaf</tissue>
    </source>
</reference>
<evidence type="ECO:0000313" key="1">
    <source>
        <dbReference type="EMBL" id="KAJ6812061.1"/>
    </source>
</evidence>
<evidence type="ECO:0000313" key="3">
    <source>
        <dbReference type="Proteomes" id="UP001140949"/>
    </source>
</evidence>
<organism evidence="1 3">
    <name type="scientific">Iris pallida</name>
    <name type="common">Sweet iris</name>
    <dbReference type="NCBI Taxonomy" id="29817"/>
    <lineage>
        <taxon>Eukaryota</taxon>
        <taxon>Viridiplantae</taxon>
        <taxon>Streptophyta</taxon>
        <taxon>Embryophyta</taxon>
        <taxon>Tracheophyta</taxon>
        <taxon>Spermatophyta</taxon>
        <taxon>Magnoliopsida</taxon>
        <taxon>Liliopsida</taxon>
        <taxon>Asparagales</taxon>
        <taxon>Iridaceae</taxon>
        <taxon>Iridoideae</taxon>
        <taxon>Irideae</taxon>
        <taxon>Iris</taxon>
    </lineage>
</organism>
<name>A0AAX6F7S6_IRIPA</name>
<dbReference type="Proteomes" id="UP001140949">
    <property type="component" value="Unassembled WGS sequence"/>
</dbReference>
<dbReference type="EMBL" id="JANAVB010031416">
    <property type="protein sequence ID" value="KAJ6812061.1"/>
    <property type="molecule type" value="Genomic_DNA"/>
</dbReference>
<dbReference type="EMBL" id="JANAVB010003656">
    <property type="protein sequence ID" value="KAJ6849186.1"/>
    <property type="molecule type" value="Genomic_DNA"/>
</dbReference>
<keyword evidence="3" id="KW-1185">Reference proteome</keyword>
<dbReference type="AlphaFoldDB" id="A0AAX6F7S6"/>
<reference evidence="1" key="1">
    <citation type="journal article" date="2023" name="GigaByte">
        <title>Genome assembly of the bearded iris, Iris pallida Lam.</title>
        <authorList>
            <person name="Bruccoleri R.E."/>
            <person name="Oakeley E.J."/>
            <person name="Faust A.M.E."/>
            <person name="Altorfer M."/>
            <person name="Dessus-Babus S."/>
            <person name="Burckhardt D."/>
            <person name="Oertli M."/>
            <person name="Naumann U."/>
            <person name="Petersen F."/>
            <person name="Wong J."/>
        </authorList>
    </citation>
    <scope>NUCLEOTIDE SEQUENCE</scope>
    <source>
        <strain evidence="1">GSM-AAB239-AS_SAM_17_03QT</strain>
    </source>
</reference>